<dbReference type="InterPro" id="IPR050344">
    <property type="entry name" value="Peptidase_M1_aminopeptidases"/>
</dbReference>
<evidence type="ECO:0000256" key="5">
    <source>
        <dbReference type="ARBA" id="ARBA00022475"/>
    </source>
</evidence>
<organism evidence="25 26">
    <name type="scientific">Psylliodes chrysocephalus</name>
    <dbReference type="NCBI Taxonomy" id="3402493"/>
    <lineage>
        <taxon>Eukaryota</taxon>
        <taxon>Metazoa</taxon>
        <taxon>Ecdysozoa</taxon>
        <taxon>Arthropoda</taxon>
        <taxon>Hexapoda</taxon>
        <taxon>Insecta</taxon>
        <taxon>Pterygota</taxon>
        <taxon>Neoptera</taxon>
        <taxon>Endopterygota</taxon>
        <taxon>Coleoptera</taxon>
        <taxon>Polyphaga</taxon>
        <taxon>Cucujiformia</taxon>
        <taxon>Chrysomeloidea</taxon>
        <taxon>Chrysomelidae</taxon>
        <taxon>Galerucinae</taxon>
        <taxon>Alticini</taxon>
        <taxon>Psylliodes</taxon>
    </lineage>
</organism>
<evidence type="ECO:0000256" key="17">
    <source>
        <dbReference type="PIRSR" id="PIRSR634016-1"/>
    </source>
</evidence>
<dbReference type="GO" id="GO:0098552">
    <property type="term" value="C:side of membrane"/>
    <property type="evidence" value="ECO:0007669"/>
    <property type="project" value="UniProtKB-KW"/>
</dbReference>
<dbReference type="Proteomes" id="UP001153636">
    <property type="component" value="Chromosome 6"/>
</dbReference>
<dbReference type="InterPro" id="IPR034016">
    <property type="entry name" value="M1_APN-typ"/>
</dbReference>
<evidence type="ECO:0000256" key="15">
    <source>
        <dbReference type="ARBA" id="ARBA00023180"/>
    </source>
</evidence>
<dbReference type="SUPFAM" id="SSF63737">
    <property type="entry name" value="Leukotriene A4 hydrolase N-terminal domain"/>
    <property type="match status" value="1"/>
</dbReference>
<dbReference type="Pfam" id="PF01433">
    <property type="entry name" value="Peptidase_M1"/>
    <property type="match status" value="1"/>
</dbReference>
<evidence type="ECO:0000256" key="12">
    <source>
        <dbReference type="ARBA" id="ARBA00023049"/>
    </source>
</evidence>
<keyword evidence="11 18" id="KW-0862">Zinc</keyword>
<keyword evidence="26" id="KW-1185">Reference proteome</keyword>
<comment type="subcellular location">
    <subcellularLocation>
        <location evidence="2">Cell membrane</location>
        <topology evidence="2">Lipid-anchor</topology>
        <topology evidence="2">GPI-anchor</topology>
    </subcellularLocation>
</comment>
<dbReference type="InterPro" id="IPR001930">
    <property type="entry name" value="Peptidase_M1"/>
</dbReference>
<sequence>MIYLGIALLLTSAIASPVYNAYNNAVSSDDYMGYRLPGTQIPSNYKLNIVVGKDVIENKKNTFDGMVEITFKVKKVGDEKLDYIKLHTPSEKTSEVKLKNDKAAEVKIKAHEFNKTSSIMTINLESELDPKMTYVLSMSYTGNVDSKSMYGLYRSSFKNDKNETDYLLTTQFEPVYARWAFPCFDEPKFKATFDISITHPKGYSVLSNTLPVDDPKENGDDQLTTTFKTTPKISTYLIAFIVSHFTCTQGENIDTNVIHQVCSRGESSANRLLAANWGKLILNAFEDYTGVIYNQTGLLKMHQVAIPDFGAGAMENWGLVTYRERLVLYDEKESSDLDKQSIVSVIAHEFTHQWFGDLVTCNWWNDIFLNEGFAAYFQYIILTQVAEASPWQVEKQMIVDQLQPVLVDDAASSSKALTAIAATPDEVNAKFNTIAYNKGASIIRMMENIIGSDNFKKGVTKYLQNKQFSNAVPSDLLSAMEEQATKANLPEDTSLTKVMQNWLNVPGYPVVTVTQRGNGIILKQNRFLYDKINPSSKSIWMIPISYTVPSDEKKFDTAPKAWLSTSSIPIKNVFKNNSDWVIVNNKQGAFYRVQYANSLWKRIADQLMHDHTKIDVLNRAQIIDDLFNFARADNQMKYSQAFQHLNYLGNETEYFPWVSALHSLNFLLTRVGDHTTLGVSLKLKVVELIGGVYSTLSFEKDDSKLSLQRDLIFNAACKYGAEDCIKNVTTLFETYKTTGKIHRNLKKVVYCHGLWNSNDQENDWHFMWNKYQSTKLSTEQATILGALGCTDRADLLKKYLELSVTEGSGIRIQDLATVWKSVYSNSAQGAKVALDYWLQNYETVMKYSKADAPALLSGIASQYITEDQLQKLKDFTTTKDLAESYKSAVEAAIKVVTGNLEWLKRIREDLENYLPVAPTEAPPTTPSGATSITNYSSFFLIIVTIVKFILIK</sequence>
<evidence type="ECO:0000256" key="1">
    <source>
        <dbReference type="ARBA" id="ARBA00000098"/>
    </source>
</evidence>
<dbReference type="InterPro" id="IPR014782">
    <property type="entry name" value="Peptidase_M1_dom"/>
</dbReference>
<reference evidence="25" key="1">
    <citation type="submission" date="2022-01" db="EMBL/GenBank/DDBJ databases">
        <authorList>
            <person name="King R."/>
        </authorList>
    </citation>
    <scope>NUCLEOTIDE SEQUENCE</scope>
</reference>
<keyword evidence="7 20" id="KW-0645">Protease</keyword>
<evidence type="ECO:0000256" key="8">
    <source>
        <dbReference type="ARBA" id="ARBA00022723"/>
    </source>
</evidence>
<evidence type="ECO:0000256" key="18">
    <source>
        <dbReference type="PIRSR" id="PIRSR634016-3"/>
    </source>
</evidence>
<feature type="domain" description="Peptidase M1 membrane alanine aminopeptidase" evidence="22">
    <location>
        <begin position="276"/>
        <end position="502"/>
    </location>
</feature>
<evidence type="ECO:0000256" key="4">
    <source>
        <dbReference type="ARBA" id="ARBA00022438"/>
    </source>
</evidence>
<dbReference type="GO" id="GO:0006508">
    <property type="term" value="P:proteolysis"/>
    <property type="evidence" value="ECO:0007669"/>
    <property type="project" value="UniProtKB-KW"/>
</dbReference>
<dbReference type="FunFam" id="2.60.40.1910:FF:000008">
    <property type="entry name" value="Aminopeptidase"/>
    <property type="match status" value="1"/>
</dbReference>
<evidence type="ECO:0000259" key="22">
    <source>
        <dbReference type="Pfam" id="PF01433"/>
    </source>
</evidence>
<dbReference type="GO" id="GO:0005615">
    <property type="term" value="C:extracellular space"/>
    <property type="evidence" value="ECO:0007669"/>
    <property type="project" value="TreeGrafter"/>
</dbReference>
<dbReference type="AlphaFoldDB" id="A0A9P0D8E9"/>
<dbReference type="GO" id="GO:0042277">
    <property type="term" value="F:peptide binding"/>
    <property type="evidence" value="ECO:0007669"/>
    <property type="project" value="TreeGrafter"/>
</dbReference>
<evidence type="ECO:0000256" key="13">
    <source>
        <dbReference type="ARBA" id="ARBA00023136"/>
    </source>
</evidence>
<dbReference type="Gene3D" id="2.60.40.1910">
    <property type="match status" value="1"/>
</dbReference>
<evidence type="ECO:0000256" key="11">
    <source>
        <dbReference type="ARBA" id="ARBA00022833"/>
    </source>
</evidence>
<keyword evidence="15" id="KW-0325">Glycoprotein</keyword>
<evidence type="ECO:0000256" key="16">
    <source>
        <dbReference type="ARBA" id="ARBA00023288"/>
    </source>
</evidence>
<evidence type="ECO:0000256" key="20">
    <source>
        <dbReference type="RuleBase" id="RU364040"/>
    </source>
</evidence>
<accession>A0A9P0D8E9</accession>
<feature type="binding site" evidence="18">
    <location>
        <position position="371"/>
    </location>
    <ligand>
        <name>Zn(2+)</name>
        <dbReference type="ChEBI" id="CHEBI:29105"/>
        <note>catalytic</note>
    </ligand>
</feature>
<comment type="cofactor">
    <cofactor evidence="18 20">
        <name>Zn(2+)</name>
        <dbReference type="ChEBI" id="CHEBI:29105"/>
    </cofactor>
    <text evidence="18 20">Binds 1 zinc ion per subunit.</text>
</comment>
<evidence type="ECO:0000256" key="10">
    <source>
        <dbReference type="ARBA" id="ARBA00022801"/>
    </source>
</evidence>
<comment type="similarity">
    <text evidence="3 20">Belongs to the peptidase M1 family.</text>
</comment>
<keyword evidence="12 20" id="KW-0482">Metalloprotease</keyword>
<keyword evidence="9 21" id="KW-0732">Signal</keyword>
<dbReference type="EMBL" id="OV651818">
    <property type="protein sequence ID" value="CAH1112255.1"/>
    <property type="molecule type" value="Genomic_DNA"/>
</dbReference>
<evidence type="ECO:0000259" key="23">
    <source>
        <dbReference type="Pfam" id="PF11838"/>
    </source>
</evidence>
<feature type="transmembrane region" description="Helical" evidence="20">
    <location>
        <begin position="932"/>
        <end position="950"/>
    </location>
</feature>
<keyword evidence="13 20" id="KW-0472">Membrane</keyword>
<dbReference type="FunFam" id="1.25.50.20:FF:000001">
    <property type="entry name" value="Aminopeptidase"/>
    <property type="match status" value="1"/>
</dbReference>
<feature type="site" description="Transition state stabilizer" evidence="19">
    <location>
        <position position="436"/>
    </location>
</feature>
<dbReference type="FunFam" id="2.60.40.1730:FF:000013">
    <property type="entry name" value="Aminopeptidase"/>
    <property type="match status" value="1"/>
</dbReference>
<dbReference type="GO" id="GO:0016285">
    <property type="term" value="F:alanyl aminopeptidase activity"/>
    <property type="evidence" value="ECO:0007669"/>
    <property type="project" value="UniProtKB-EC"/>
</dbReference>
<feature type="chain" id="PRO_5040493345" description="Aminopeptidase" evidence="21">
    <location>
        <begin position="16"/>
        <end position="952"/>
    </location>
</feature>
<dbReference type="InterPro" id="IPR027268">
    <property type="entry name" value="Peptidase_M4/M1_CTD_sf"/>
</dbReference>
<dbReference type="Pfam" id="PF17900">
    <property type="entry name" value="Peptidase_M1_N"/>
    <property type="match status" value="1"/>
</dbReference>
<dbReference type="GO" id="GO:0005737">
    <property type="term" value="C:cytoplasm"/>
    <property type="evidence" value="ECO:0007669"/>
    <property type="project" value="TreeGrafter"/>
</dbReference>
<keyword evidence="6" id="KW-0336">GPI-anchor</keyword>
<dbReference type="GO" id="GO:0070006">
    <property type="term" value="F:metalloaminopeptidase activity"/>
    <property type="evidence" value="ECO:0007669"/>
    <property type="project" value="TreeGrafter"/>
</dbReference>
<evidence type="ECO:0000256" key="21">
    <source>
        <dbReference type="SAM" id="SignalP"/>
    </source>
</evidence>
<dbReference type="CDD" id="cd09601">
    <property type="entry name" value="M1_APN-Q_like"/>
    <property type="match status" value="1"/>
</dbReference>
<feature type="signal peptide" evidence="21">
    <location>
        <begin position="1"/>
        <end position="15"/>
    </location>
</feature>
<feature type="domain" description="ERAP1-like C-terminal" evidence="23">
    <location>
        <begin position="580"/>
        <end position="893"/>
    </location>
</feature>
<keyword evidence="14" id="KW-1015">Disulfide bond</keyword>
<evidence type="ECO:0000256" key="7">
    <source>
        <dbReference type="ARBA" id="ARBA00022670"/>
    </source>
</evidence>
<dbReference type="FunFam" id="1.10.390.10:FF:000013">
    <property type="entry name" value="Aminopeptidase N"/>
    <property type="match status" value="1"/>
</dbReference>
<dbReference type="InterPro" id="IPR042097">
    <property type="entry name" value="Aminopeptidase_N-like_N_sf"/>
</dbReference>
<evidence type="ECO:0000256" key="6">
    <source>
        <dbReference type="ARBA" id="ARBA00022622"/>
    </source>
</evidence>
<comment type="catalytic activity">
    <reaction evidence="1">
        <text>Release of an N-terminal amino acid, Xaa-|-Yaa- from a peptide, amide or arylamide. Xaa is preferably Ala, but may be most amino acids including Pro (slow action). When a terminal hydrophobic residue is followed by a prolyl residue, the two may be released as an intact Xaa-Pro dipeptide.</text>
        <dbReference type="EC" id="3.4.11.2"/>
    </reaction>
</comment>
<dbReference type="SUPFAM" id="SSF55486">
    <property type="entry name" value="Metalloproteases ('zincins'), catalytic domain"/>
    <property type="match status" value="1"/>
</dbReference>
<dbReference type="GO" id="GO:0005886">
    <property type="term" value="C:plasma membrane"/>
    <property type="evidence" value="ECO:0007669"/>
    <property type="project" value="UniProtKB-SubCell"/>
</dbReference>
<gene>
    <name evidence="25" type="ORF">PSYICH_LOCUS12118</name>
</gene>
<evidence type="ECO:0000259" key="24">
    <source>
        <dbReference type="Pfam" id="PF17900"/>
    </source>
</evidence>
<evidence type="ECO:0000313" key="25">
    <source>
        <dbReference type="EMBL" id="CAH1112255.1"/>
    </source>
</evidence>
<dbReference type="PRINTS" id="PR00756">
    <property type="entry name" value="ALADIPTASE"/>
</dbReference>
<dbReference type="InterPro" id="IPR024571">
    <property type="entry name" value="ERAP1-like_C_dom"/>
</dbReference>
<evidence type="ECO:0000313" key="26">
    <source>
        <dbReference type="Proteomes" id="UP001153636"/>
    </source>
</evidence>
<name>A0A9P0D8E9_9CUCU</name>
<evidence type="ECO:0000256" key="14">
    <source>
        <dbReference type="ARBA" id="ARBA00023157"/>
    </source>
</evidence>
<dbReference type="OrthoDB" id="10031169at2759"/>
<evidence type="ECO:0000256" key="19">
    <source>
        <dbReference type="PIRSR" id="PIRSR634016-4"/>
    </source>
</evidence>
<feature type="binding site" evidence="18">
    <location>
        <position position="348"/>
    </location>
    <ligand>
        <name>Zn(2+)</name>
        <dbReference type="ChEBI" id="CHEBI:29105"/>
        <note>catalytic</note>
    </ligand>
</feature>
<keyword evidence="5" id="KW-1003">Cell membrane</keyword>
<dbReference type="EC" id="3.4.11.-" evidence="20"/>
<keyword evidence="8 18" id="KW-0479">Metal-binding</keyword>
<evidence type="ECO:0000256" key="2">
    <source>
        <dbReference type="ARBA" id="ARBA00004609"/>
    </source>
</evidence>
<keyword evidence="4 20" id="KW-0031">Aminopeptidase</keyword>
<dbReference type="PANTHER" id="PTHR11533:SF301">
    <property type="entry name" value="AMINOPEPTIDASE"/>
    <property type="match status" value="1"/>
</dbReference>
<dbReference type="Gene3D" id="2.60.40.1730">
    <property type="entry name" value="tricorn interacting facor f3 domain"/>
    <property type="match status" value="1"/>
</dbReference>
<keyword evidence="20" id="KW-1133">Transmembrane helix</keyword>
<dbReference type="GO" id="GO:0043171">
    <property type="term" value="P:peptide catabolic process"/>
    <property type="evidence" value="ECO:0007669"/>
    <property type="project" value="TreeGrafter"/>
</dbReference>
<evidence type="ECO:0000256" key="3">
    <source>
        <dbReference type="ARBA" id="ARBA00010136"/>
    </source>
</evidence>
<feature type="active site" description="Proton acceptor" evidence="17">
    <location>
        <position position="349"/>
    </location>
</feature>
<dbReference type="Pfam" id="PF11838">
    <property type="entry name" value="ERAP1_C"/>
    <property type="match status" value="1"/>
</dbReference>
<dbReference type="PANTHER" id="PTHR11533">
    <property type="entry name" value="PROTEASE M1 ZINC METALLOPROTEASE"/>
    <property type="match status" value="1"/>
</dbReference>
<proteinExistence type="inferred from homology"/>
<dbReference type="Gene3D" id="1.25.50.20">
    <property type="match status" value="1"/>
</dbReference>
<keyword evidence="16" id="KW-0449">Lipoprotein</keyword>
<feature type="domain" description="Aminopeptidase N-like N-terminal" evidence="24">
    <location>
        <begin position="42"/>
        <end position="237"/>
    </location>
</feature>
<keyword evidence="20" id="KW-0812">Transmembrane</keyword>
<protein>
    <recommendedName>
        <fullName evidence="20">Aminopeptidase</fullName>
        <ecNumber evidence="20">3.4.11.-</ecNumber>
    </recommendedName>
</protein>
<evidence type="ECO:0000256" key="9">
    <source>
        <dbReference type="ARBA" id="ARBA00022729"/>
    </source>
</evidence>
<dbReference type="Gene3D" id="1.10.390.10">
    <property type="entry name" value="Neutral Protease Domain 2"/>
    <property type="match status" value="1"/>
</dbReference>
<dbReference type="GO" id="GO:0008270">
    <property type="term" value="F:zinc ion binding"/>
    <property type="evidence" value="ECO:0007669"/>
    <property type="project" value="UniProtKB-UniRule"/>
</dbReference>
<dbReference type="InterPro" id="IPR045357">
    <property type="entry name" value="Aminopeptidase_N-like_N"/>
</dbReference>
<keyword evidence="10 20" id="KW-0378">Hydrolase</keyword>
<feature type="binding site" evidence="18">
    <location>
        <position position="352"/>
    </location>
    <ligand>
        <name>Zn(2+)</name>
        <dbReference type="ChEBI" id="CHEBI:29105"/>
        <note>catalytic</note>
    </ligand>
</feature>